<comment type="caution">
    <text evidence="2">The sequence shown here is derived from an EMBL/GenBank/DDBJ whole genome shotgun (WGS) entry which is preliminary data.</text>
</comment>
<feature type="compositionally biased region" description="Basic and acidic residues" evidence="1">
    <location>
        <begin position="65"/>
        <end position="78"/>
    </location>
</feature>
<dbReference type="Proteomes" id="UP000652761">
    <property type="component" value="Unassembled WGS sequence"/>
</dbReference>
<evidence type="ECO:0000313" key="3">
    <source>
        <dbReference type="Proteomes" id="UP000652761"/>
    </source>
</evidence>
<evidence type="ECO:0000256" key="1">
    <source>
        <dbReference type="SAM" id="MobiDB-lite"/>
    </source>
</evidence>
<feature type="non-terminal residue" evidence="2">
    <location>
        <position position="109"/>
    </location>
</feature>
<sequence>MIKRKQAVEAFHNGTRLRESIVPTIRCDGVWRPSPRVQPRNTESVSHKIDSSAATSTASNSVGRGGREREKRRSERFLPWESNGRPNRYMKHPTLARAKTMGNRPNLSK</sequence>
<feature type="region of interest" description="Disordered" evidence="1">
    <location>
        <begin position="31"/>
        <end position="109"/>
    </location>
</feature>
<proteinExistence type="predicted"/>
<evidence type="ECO:0000313" key="2">
    <source>
        <dbReference type="EMBL" id="MQL84602.1"/>
    </source>
</evidence>
<accession>A0A843UFH1</accession>
<protein>
    <submittedName>
        <fullName evidence="2">Uncharacterized protein</fullName>
    </submittedName>
</protein>
<reference evidence="2" key="1">
    <citation type="submission" date="2017-07" db="EMBL/GenBank/DDBJ databases">
        <title>Taro Niue Genome Assembly and Annotation.</title>
        <authorList>
            <person name="Atibalentja N."/>
            <person name="Keating K."/>
            <person name="Fields C.J."/>
        </authorList>
    </citation>
    <scope>NUCLEOTIDE SEQUENCE</scope>
    <source>
        <strain evidence="2">Niue_2</strain>
        <tissue evidence="2">Leaf</tissue>
    </source>
</reference>
<gene>
    <name evidence="2" type="ORF">Taro_017113</name>
</gene>
<feature type="compositionally biased region" description="Low complexity" evidence="1">
    <location>
        <begin position="51"/>
        <end position="61"/>
    </location>
</feature>
<dbReference type="AlphaFoldDB" id="A0A843UFH1"/>
<organism evidence="2 3">
    <name type="scientific">Colocasia esculenta</name>
    <name type="common">Wild taro</name>
    <name type="synonym">Arum esculentum</name>
    <dbReference type="NCBI Taxonomy" id="4460"/>
    <lineage>
        <taxon>Eukaryota</taxon>
        <taxon>Viridiplantae</taxon>
        <taxon>Streptophyta</taxon>
        <taxon>Embryophyta</taxon>
        <taxon>Tracheophyta</taxon>
        <taxon>Spermatophyta</taxon>
        <taxon>Magnoliopsida</taxon>
        <taxon>Liliopsida</taxon>
        <taxon>Araceae</taxon>
        <taxon>Aroideae</taxon>
        <taxon>Colocasieae</taxon>
        <taxon>Colocasia</taxon>
    </lineage>
</organism>
<keyword evidence="3" id="KW-1185">Reference proteome</keyword>
<name>A0A843UFH1_COLES</name>
<dbReference type="EMBL" id="NMUH01000773">
    <property type="protein sequence ID" value="MQL84602.1"/>
    <property type="molecule type" value="Genomic_DNA"/>
</dbReference>